<feature type="chain" id="PRO_5040306722" evidence="2">
    <location>
        <begin position="20"/>
        <end position="105"/>
    </location>
</feature>
<comment type="caution">
    <text evidence="3">The sequence shown here is derived from an EMBL/GenBank/DDBJ whole genome shotgun (WGS) entry which is preliminary data.</text>
</comment>
<evidence type="ECO:0000256" key="1">
    <source>
        <dbReference type="SAM" id="MobiDB-lite"/>
    </source>
</evidence>
<name>A0A9P8VNS0_9PEZI</name>
<feature type="region of interest" description="Disordered" evidence="1">
    <location>
        <begin position="48"/>
        <end position="68"/>
    </location>
</feature>
<feature type="signal peptide" evidence="2">
    <location>
        <begin position="1"/>
        <end position="19"/>
    </location>
</feature>
<proteinExistence type="predicted"/>
<evidence type="ECO:0000313" key="3">
    <source>
        <dbReference type="EMBL" id="KAH6696869.1"/>
    </source>
</evidence>
<protein>
    <submittedName>
        <fullName evidence="3">Uncharacterized protein</fullName>
    </submittedName>
</protein>
<organism evidence="3 4">
    <name type="scientific">Plectosphaerella plurivora</name>
    <dbReference type="NCBI Taxonomy" id="936078"/>
    <lineage>
        <taxon>Eukaryota</taxon>
        <taxon>Fungi</taxon>
        <taxon>Dikarya</taxon>
        <taxon>Ascomycota</taxon>
        <taxon>Pezizomycotina</taxon>
        <taxon>Sordariomycetes</taxon>
        <taxon>Hypocreomycetidae</taxon>
        <taxon>Glomerellales</taxon>
        <taxon>Plectosphaerellaceae</taxon>
        <taxon>Plectosphaerella</taxon>
    </lineage>
</organism>
<reference evidence="3" key="1">
    <citation type="journal article" date="2021" name="Nat. Commun.">
        <title>Genetic determinants of endophytism in the Arabidopsis root mycobiome.</title>
        <authorList>
            <person name="Mesny F."/>
            <person name="Miyauchi S."/>
            <person name="Thiergart T."/>
            <person name="Pickel B."/>
            <person name="Atanasova L."/>
            <person name="Karlsson M."/>
            <person name="Huettel B."/>
            <person name="Barry K.W."/>
            <person name="Haridas S."/>
            <person name="Chen C."/>
            <person name="Bauer D."/>
            <person name="Andreopoulos W."/>
            <person name="Pangilinan J."/>
            <person name="LaButti K."/>
            <person name="Riley R."/>
            <person name="Lipzen A."/>
            <person name="Clum A."/>
            <person name="Drula E."/>
            <person name="Henrissat B."/>
            <person name="Kohler A."/>
            <person name="Grigoriev I.V."/>
            <person name="Martin F.M."/>
            <person name="Hacquard S."/>
        </authorList>
    </citation>
    <scope>NUCLEOTIDE SEQUENCE</scope>
    <source>
        <strain evidence="3">MPI-SDFR-AT-0117</strain>
    </source>
</reference>
<accession>A0A9P8VNS0</accession>
<keyword evidence="4" id="KW-1185">Reference proteome</keyword>
<dbReference type="Proteomes" id="UP000770015">
    <property type="component" value="Unassembled WGS sequence"/>
</dbReference>
<dbReference type="AlphaFoldDB" id="A0A9P8VNS0"/>
<feature type="compositionally biased region" description="Low complexity" evidence="1">
    <location>
        <begin position="54"/>
        <end position="67"/>
    </location>
</feature>
<evidence type="ECO:0000256" key="2">
    <source>
        <dbReference type="SAM" id="SignalP"/>
    </source>
</evidence>
<sequence length="105" mass="11669">MLFPQILGVVATLCRLTQAAPLVPQPDELSEYKFRFFNSLAGSKLNAADQVSDQATQPQPQRQSQNTAKRDVTINMILQWFEDSGITVDDVLRDHGLLESRAPAV</sequence>
<dbReference type="EMBL" id="JAGSXJ010000001">
    <property type="protein sequence ID" value="KAH6696869.1"/>
    <property type="molecule type" value="Genomic_DNA"/>
</dbReference>
<keyword evidence="2" id="KW-0732">Signal</keyword>
<evidence type="ECO:0000313" key="4">
    <source>
        <dbReference type="Proteomes" id="UP000770015"/>
    </source>
</evidence>
<dbReference type="OrthoDB" id="10445749at2759"/>
<gene>
    <name evidence="3" type="ORF">F5X68DRAFT_238160</name>
</gene>